<dbReference type="STRING" id="1073089.A0A1L9RLT5"/>
<evidence type="ECO:0000256" key="1">
    <source>
        <dbReference type="SAM" id="MobiDB-lite"/>
    </source>
</evidence>
<dbReference type="EMBL" id="KV878212">
    <property type="protein sequence ID" value="OJJ35778.1"/>
    <property type="molecule type" value="Genomic_DNA"/>
</dbReference>
<feature type="compositionally biased region" description="Pro residues" evidence="1">
    <location>
        <begin position="48"/>
        <end position="61"/>
    </location>
</feature>
<dbReference type="GeneID" id="63746790"/>
<sequence length="352" mass="40692">MAPHFFQRLRRKPKDTSTDPRSTALSHIGVDYDTCRADGSLRDSSSMPIPPPRRPLTPPPDSSSSTSDLLHVDPQSESLFFTRLSPSIRNRIYTELLGDRSVHLEYDYGYAPGYRQRDKRPPDQWRWWHRVCDEDDSQPGDLCRGVDLEDRKRVGRKELDKHKLKGVHWLRTCRLGYQEALPVLYASNTFLISSSVKLCRLPKLIVPSHLSAITSLNLLHITKTNTPSTMTDETWATYNTIFRTLRLAYIGLHRLRLTIHILNKSCTPRAGTVPEELEEAWFRPWHELASSRPWEKLEIGIQASWFEDFAGAARRYEKRHGRSDDAGYSLVQVEDFTTWDGKLSEVWNADYL</sequence>
<dbReference type="InterPro" id="IPR056632">
    <property type="entry name" value="DUF7730"/>
</dbReference>
<reference evidence="4" key="1">
    <citation type="journal article" date="2017" name="Genome Biol.">
        <title>Comparative genomics reveals high biological diversity and specific adaptations in the industrially and medically important fungal genus Aspergillus.</title>
        <authorList>
            <person name="de Vries R.P."/>
            <person name="Riley R."/>
            <person name="Wiebenga A."/>
            <person name="Aguilar-Osorio G."/>
            <person name="Amillis S."/>
            <person name="Uchima C.A."/>
            <person name="Anderluh G."/>
            <person name="Asadollahi M."/>
            <person name="Askin M."/>
            <person name="Barry K."/>
            <person name="Battaglia E."/>
            <person name="Bayram O."/>
            <person name="Benocci T."/>
            <person name="Braus-Stromeyer S.A."/>
            <person name="Caldana C."/>
            <person name="Canovas D."/>
            <person name="Cerqueira G.C."/>
            <person name="Chen F."/>
            <person name="Chen W."/>
            <person name="Choi C."/>
            <person name="Clum A."/>
            <person name="Dos Santos R.A."/>
            <person name="Damasio A.R."/>
            <person name="Diallinas G."/>
            <person name="Emri T."/>
            <person name="Fekete E."/>
            <person name="Flipphi M."/>
            <person name="Freyberg S."/>
            <person name="Gallo A."/>
            <person name="Gournas C."/>
            <person name="Habgood R."/>
            <person name="Hainaut M."/>
            <person name="Harispe M.L."/>
            <person name="Henrissat B."/>
            <person name="Hilden K.S."/>
            <person name="Hope R."/>
            <person name="Hossain A."/>
            <person name="Karabika E."/>
            <person name="Karaffa L."/>
            <person name="Karanyi Z."/>
            <person name="Krasevec N."/>
            <person name="Kuo A."/>
            <person name="Kusch H."/>
            <person name="LaButti K."/>
            <person name="Lagendijk E.L."/>
            <person name="Lapidus A."/>
            <person name="Levasseur A."/>
            <person name="Lindquist E."/>
            <person name="Lipzen A."/>
            <person name="Logrieco A.F."/>
            <person name="MacCabe A."/>
            <person name="Maekelae M.R."/>
            <person name="Malavazi I."/>
            <person name="Melin P."/>
            <person name="Meyer V."/>
            <person name="Mielnichuk N."/>
            <person name="Miskei M."/>
            <person name="Molnar A.P."/>
            <person name="Mule G."/>
            <person name="Ngan C.Y."/>
            <person name="Orejas M."/>
            <person name="Orosz E."/>
            <person name="Ouedraogo J.P."/>
            <person name="Overkamp K.M."/>
            <person name="Park H.-S."/>
            <person name="Perrone G."/>
            <person name="Piumi F."/>
            <person name="Punt P.J."/>
            <person name="Ram A.F."/>
            <person name="Ramon A."/>
            <person name="Rauscher S."/>
            <person name="Record E."/>
            <person name="Riano-Pachon D.M."/>
            <person name="Robert V."/>
            <person name="Roehrig J."/>
            <person name="Ruller R."/>
            <person name="Salamov A."/>
            <person name="Salih N.S."/>
            <person name="Samson R.A."/>
            <person name="Sandor E."/>
            <person name="Sanguinetti M."/>
            <person name="Schuetze T."/>
            <person name="Sepcic K."/>
            <person name="Shelest E."/>
            <person name="Sherlock G."/>
            <person name="Sophianopoulou V."/>
            <person name="Squina F.M."/>
            <person name="Sun H."/>
            <person name="Susca A."/>
            <person name="Todd R.B."/>
            <person name="Tsang A."/>
            <person name="Unkles S.E."/>
            <person name="van de Wiele N."/>
            <person name="van Rossen-Uffink D."/>
            <person name="Oliveira J.V."/>
            <person name="Vesth T.C."/>
            <person name="Visser J."/>
            <person name="Yu J.-H."/>
            <person name="Zhou M."/>
            <person name="Andersen M.R."/>
            <person name="Archer D.B."/>
            <person name="Baker S.E."/>
            <person name="Benoit I."/>
            <person name="Brakhage A.A."/>
            <person name="Braus G.H."/>
            <person name="Fischer R."/>
            <person name="Frisvad J.C."/>
            <person name="Goldman G.H."/>
            <person name="Houbraken J."/>
            <person name="Oakley B."/>
            <person name="Pocsi I."/>
            <person name="Scazzocchio C."/>
            <person name="Seiboth B."/>
            <person name="vanKuyk P.A."/>
            <person name="Wortman J."/>
            <person name="Dyer P.S."/>
            <person name="Grigoriev I.V."/>
        </authorList>
    </citation>
    <scope>NUCLEOTIDE SEQUENCE [LARGE SCALE GENOMIC DNA]</scope>
    <source>
        <strain evidence="4">DTO 134E9</strain>
    </source>
</reference>
<evidence type="ECO:0000259" key="2">
    <source>
        <dbReference type="Pfam" id="PF24864"/>
    </source>
</evidence>
<proteinExistence type="predicted"/>
<dbReference type="VEuPathDB" id="FungiDB:ASPWEDRAFT_172575"/>
<organism evidence="3 4">
    <name type="scientific">Aspergillus wentii DTO 134E9</name>
    <dbReference type="NCBI Taxonomy" id="1073089"/>
    <lineage>
        <taxon>Eukaryota</taxon>
        <taxon>Fungi</taxon>
        <taxon>Dikarya</taxon>
        <taxon>Ascomycota</taxon>
        <taxon>Pezizomycotina</taxon>
        <taxon>Eurotiomycetes</taxon>
        <taxon>Eurotiomycetidae</taxon>
        <taxon>Eurotiales</taxon>
        <taxon>Aspergillaceae</taxon>
        <taxon>Aspergillus</taxon>
        <taxon>Aspergillus subgen. Cremei</taxon>
    </lineage>
</organism>
<dbReference type="RefSeq" id="XP_040689454.1">
    <property type="nucleotide sequence ID" value="XM_040830942.1"/>
</dbReference>
<accession>A0A1L9RLT5</accession>
<dbReference type="Pfam" id="PF24864">
    <property type="entry name" value="DUF7730"/>
    <property type="match status" value="1"/>
</dbReference>
<gene>
    <name evidence="3" type="ORF">ASPWEDRAFT_172575</name>
</gene>
<dbReference type="PANTHER" id="PTHR38790">
    <property type="entry name" value="2EXR DOMAIN-CONTAINING PROTEIN-RELATED"/>
    <property type="match status" value="1"/>
</dbReference>
<dbReference type="PANTHER" id="PTHR38790:SF4">
    <property type="entry name" value="2EXR DOMAIN-CONTAINING PROTEIN"/>
    <property type="match status" value="1"/>
</dbReference>
<feature type="region of interest" description="Disordered" evidence="1">
    <location>
        <begin position="1"/>
        <end position="70"/>
    </location>
</feature>
<protein>
    <recommendedName>
        <fullName evidence="2">DUF7730 domain-containing protein</fullName>
    </recommendedName>
</protein>
<feature type="domain" description="DUF7730" evidence="2">
    <location>
        <begin position="74"/>
        <end position="223"/>
    </location>
</feature>
<dbReference type="AlphaFoldDB" id="A0A1L9RLT5"/>
<dbReference type="OrthoDB" id="515692at2759"/>
<keyword evidence="4" id="KW-1185">Reference proteome</keyword>
<evidence type="ECO:0000313" key="3">
    <source>
        <dbReference type="EMBL" id="OJJ35778.1"/>
    </source>
</evidence>
<name>A0A1L9RLT5_ASPWE</name>
<dbReference type="Proteomes" id="UP000184383">
    <property type="component" value="Unassembled WGS sequence"/>
</dbReference>
<evidence type="ECO:0000313" key="4">
    <source>
        <dbReference type="Proteomes" id="UP000184383"/>
    </source>
</evidence>